<protein>
    <submittedName>
        <fullName evidence="1">Uncharacterized protein</fullName>
    </submittedName>
</protein>
<keyword evidence="2" id="KW-1185">Reference proteome</keyword>
<organism evidence="1 2">
    <name type="scientific">Phlebia brevispora</name>
    <dbReference type="NCBI Taxonomy" id="194682"/>
    <lineage>
        <taxon>Eukaryota</taxon>
        <taxon>Fungi</taxon>
        <taxon>Dikarya</taxon>
        <taxon>Basidiomycota</taxon>
        <taxon>Agaricomycotina</taxon>
        <taxon>Agaricomycetes</taxon>
        <taxon>Polyporales</taxon>
        <taxon>Meruliaceae</taxon>
        <taxon>Phlebia</taxon>
    </lineage>
</organism>
<reference evidence="1" key="1">
    <citation type="submission" date="2022-07" db="EMBL/GenBank/DDBJ databases">
        <title>Genome Sequence of Phlebia brevispora.</title>
        <authorList>
            <person name="Buettner E."/>
        </authorList>
    </citation>
    <scope>NUCLEOTIDE SEQUENCE</scope>
    <source>
        <strain evidence="1">MPL23</strain>
    </source>
</reference>
<evidence type="ECO:0000313" key="1">
    <source>
        <dbReference type="EMBL" id="KAJ3539384.1"/>
    </source>
</evidence>
<name>A0ACC1SGT3_9APHY</name>
<dbReference type="Proteomes" id="UP001148662">
    <property type="component" value="Unassembled WGS sequence"/>
</dbReference>
<evidence type="ECO:0000313" key="2">
    <source>
        <dbReference type="Proteomes" id="UP001148662"/>
    </source>
</evidence>
<gene>
    <name evidence="1" type="ORF">NM688_g6369</name>
</gene>
<comment type="caution">
    <text evidence="1">The sequence shown here is derived from an EMBL/GenBank/DDBJ whole genome shotgun (WGS) entry which is preliminary data.</text>
</comment>
<sequence>MYMLLPRGFSEMVGMQIMLLIRQHLISWSLLLTEIVMAYTIYRPVTSNGCTPQASGFRVRCTREPSSANLESRSPHQEQVVTLGIISKTQIQELRGPETSCKYKSGTSILPPTPLASASSVLFSHPTGTCLQIFTVIMPAVLSLPTEMSIPTALSTFCVPFAENAFPNEIFFRIVDSAENSQLDSISQIRIVAGARCIRWRQTLQNDRLTYIGTIVPDSFKEALVDLARADPDLLRRVKELTLSGLSTEERFMSNNMGGSGDDPYLTTCIIRQILQLLPSLKSLHIANVLWSPCLNRTLSPSHCCHATTFSPDLSIMRFTGVTHGRVTESVFDIMHLVKSCETMYISAVQWDYILPTGLRLQRLERPDVHRLCFDFPTGFDIGDQVLRRFPVFKKLTYLEVHDITDMTYDALVELVNFNCVTLRKLVLDVGRNAFPVEQWVNLPLNKCKNLEEVRLILDLCAHEAHETCAGLETLTWFTGCLPCTLRKIHIHTEEVSDFPHSVRRLCTIPDWVSIIPNLRRIRSLKTLEFTVGDAEVESDASVLIEWEDWIHEELRDINIIFSDADEVDMEPVEFHRL</sequence>
<proteinExistence type="predicted"/>
<accession>A0ACC1SGT3</accession>
<dbReference type="EMBL" id="JANHOG010001303">
    <property type="protein sequence ID" value="KAJ3539384.1"/>
    <property type="molecule type" value="Genomic_DNA"/>
</dbReference>